<dbReference type="NCBIfam" id="TIGR00096">
    <property type="entry name" value="16S rRNA (cytidine(1402)-2'-O)-methyltransferase"/>
    <property type="match status" value="1"/>
</dbReference>
<comment type="catalytic activity">
    <reaction evidence="6">
        <text>cytidine(1402) in 16S rRNA + S-adenosyl-L-methionine = 2'-O-methylcytidine(1402) in 16S rRNA + S-adenosyl-L-homocysteine + H(+)</text>
        <dbReference type="Rhea" id="RHEA:42924"/>
        <dbReference type="Rhea" id="RHEA-COMP:10285"/>
        <dbReference type="Rhea" id="RHEA-COMP:10286"/>
        <dbReference type="ChEBI" id="CHEBI:15378"/>
        <dbReference type="ChEBI" id="CHEBI:57856"/>
        <dbReference type="ChEBI" id="CHEBI:59789"/>
        <dbReference type="ChEBI" id="CHEBI:74495"/>
        <dbReference type="ChEBI" id="CHEBI:82748"/>
        <dbReference type="EC" id="2.1.1.198"/>
    </reaction>
</comment>
<comment type="caution">
    <text evidence="8">The sequence shown here is derived from an EMBL/GenBank/DDBJ whole genome shotgun (WGS) entry which is preliminary data.</text>
</comment>
<reference evidence="9" key="1">
    <citation type="submission" date="2016-06" db="EMBL/GenBank/DDBJ databases">
        <authorList>
            <person name="Nascimento L."/>
            <person name="Pereira R.V."/>
            <person name="Martins L.F."/>
            <person name="Quaggio R.B."/>
            <person name="Silva A.M."/>
            <person name="Setubal J.C."/>
        </authorList>
    </citation>
    <scope>NUCLEOTIDE SEQUENCE [LARGE SCALE GENOMIC DNA]</scope>
</reference>
<comment type="subcellular location">
    <subcellularLocation>
        <location evidence="6">Cytoplasm</location>
    </subcellularLocation>
</comment>
<dbReference type="Gene3D" id="3.30.950.10">
    <property type="entry name" value="Methyltransferase, Cobalt-precorrin-4 Transmethylase, Domain 2"/>
    <property type="match status" value="1"/>
</dbReference>
<dbReference type="SUPFAM" id="SSF53790">
    <property type="entry name" value="Tetrapyrrole methylase"/>
    <property type="match status" value="1"/>
</dbReference>
<dbReference type="InterPro" id="IPR000878">
    <property type="entry name" value="4pyrrol_Mease"/>
</dbReference>
<dbReference type="GO" id="GO:0005737">
    <property type="term" value="C:cytoplasm"/>
    <property type="evidence" value="ECO:0007669"/>
    <property type="project" value="UniProtKB-SubCell"/>
</dbReference>
<comment type="function">
    <text evidence="6">Catalyzes the 2'-O-methylation of the ribose of cytidine 1402 (C1402) in 16S rRNA.</text>
</comment>
<evidence type="ECO:0000256" key="1">
    <source>
        <dbReference type="ARBA" id="ARBA00022490"/>
    </source>
</evidence>
<evidence type="ECO:0000259" key="7">
    <source>
        <dbReference type="Pfam" id="PF00590"/>
    </source>
</evidence>
<dbReference type="CDD" id="cd11648">
    <property type="entry name" value="RsmI"/>
    <property type="match status" value="1"/>
</dbReference>
<dbReference type="EC" id="2.1.1.198" evidence="6"/>
<dbReference type="Gene3D" id="3.40.1010.10">
    <property type="entry name" value="Cobalt-precorrin-4 Transmethylase, Domain 1"/>
    <property type="match status" value="1"/>
</dbReference>
<evidence type="ECO:0000256" key="2">
    <source>
        <dbReference type="ARBA" id="ARBA00022552"/>
    </source>
</evidence>
<proteinExistence type="inferred from homology"/>
<keyword evidence="1 6" id="KW-0963">Cytoplasm</keyword>
<dbReference type="AlphaFoldDB" id="A0A1Y3PGL9"/>
<keyword evidence="4 6" id="KW-0808">Transferase</keyword>
<keyword evidence="5 6" id="KW-0949">S-adenosyl-L-methionine</keyword>
<dbReference type="InterPro" id="IPR008189">
    <property type="entry name" value="rRNA_ssu_MeTfrase_I"/>
</dbReference>
<dbReference type="Proteomes" id="UP000196475">
    <property type="component" value="Unassembled WGS sequence"/>
</dbReference>
<comment type="similarity">
    <text evidence="6">Belongs to the methyltransferase superfamily. RsmI family.</text>
</comment>
<dbReference type="FunFam" id="3.30.950.10:FF:000002">
    <property type="entry name" value="Ribosomal RNA small subunit methyltransferase I"/>
    <property type="match status" value="1"/>
</dbReference>
<keyword evidence="2 6" id="KW-0698">rRNA processing</keyword>
<dbReference type="InterPro" id="IPR014776">
    <property type="entry name" value="4pyrrole_Mease_sub2"/>
</dbReference>
<evidence type="ECO:0000256" key="5">
    <source>
        <dbReference type="ARBA" id="ARBA00022691"/>
    </source>
</evidence>
<dbReference type="PANTHER" id="PTHR46111">
    <property type="entry name" value="RIBOSOMAL RNA SMALL SUBUNIT METHYLTRANSFERASE I"/>
    <property type="match status" value="1"/>
</dbReference>
<feature type="domain" description="Tetrapyrrole methylase" evidence="7">
    <location>
        <begin position="14"/>
        <end position="212"/>
    </location>
</feature>
<organism evidence="8 9">
    <name type="scientific">Bacillus thermozeamaize</name>
    <dbReference type="NCBI Taxonomy" id="230954"/>
    <lineage>
        <taxon>Bacteria</taxon>
        <taxon>Bacillati</taxon>
        <taxon>Bacillota</taxon>
        <taxon>Bacilli</taxon>
        <taxon>Bacillales</taxon>
        <taxon>Bacillaceae</taxon>
        <taxon>Bacillus</taxon>
    </lineage>
</organism>
<dbReference type="InterPro" id="IPR018063">
    <property type="entry name" value="SAM_MeTrfase_RsmI_CS"/>
</dbReference>
<evidence type="ECO:0000256" key="3">
    <source>
        <dbReference type="ARBA" id="ARBA00022603"/>
    </source>
</evidence>
<evidence type="ECO:0000313" key="8">
    <source>
        <dbReference type="EMBL" id="OUM85317.1"/>
    </source>
</evidence>
<dbReference type="EMBL" id="LZRT01000107">
    <property type="protein sequence ID" value="OUM85317.1"/>
    <property type="molecule type" value="Genomic_DNA"/>
</dbReference>
<protein>
    <recommendedName>
        <fullName evidence="6">Ribosomal RNA small subunit methyltransferase I</fullName>
        <ecNumber evidence="6">2.1.1.198</ecNumber>
    </recommendedName>
    <alternativeName>
        <fullName evidence="6">16S rRNA 2'-O-ribose C1402 methyltransferase</fullName>
    </alternativeName>
    <alternativeName>
        <fullName evidence="6">rRNA (cytidine-2'-O-)-methyltransferase RsmI</fullName>
    </alternativeName>
</protein>
<dbReference type="PIRSF" id="PIRSF005917">
    <property type="entry name" value="MTase_YraL"/>
    <property type="match status" value="1"/>
</dbReference>
<gene>
    <name evidence="6" type="primary">rsmI</name>
    <name evidence="8" type="ORF">BAA01_14850</name>
</gene>
<dbReference type="GO" id="GO:0070677">
    <property type="term" value="F:rRNA (cytosine-2'-O-)-methyltransferase activity"/>
    <property type="evidence" value="ECO:0007669"/>
    <property type="project" value="UniProtKB-UniRule"/>
</dbReference>
<keyword evidence="3 6" id="KW-0489">Methyltransferase</keyword>
<dbReference type="InterPro" id="IPR035996">
    <property type="entry name" value="4pyrrol_Methylase_sf"/>
</dbReference>
<evidence type="ECO:0000313" key="9">
    <source>
        <dbReference type="Proteomes" id="UP000196475"/>
    </source>
</evidence>
<dbReference type="Pfam" id="PF00590">
    <property type="entry name" value="TP_methylase"/>
    <property type="match status" value="1"/>
</dbReference>
<dbReference type="PROSITE" id="PS01296">
    <property type="entry name" value="RSMI"/>
    <property type="match status" value="1"/>
</dbReference>
<sequence length="297" mass="33696">MKTQRSFEEGGRGRLYLVATPIGNLQDMTLRGLETLKTVDVIACEDTRRTRKLLSHFGIRTPFTSYHEHNQKKQGERILAWLREGKQVALVSDAGTPLLSDPGEALVREAIEEGFPVVSIPGANAALSALVVSGLPAKRFTFLGFLPRQEKALREELRRLRQAPETLILYEAPHRLARLLEMAIEELGDRPAVLARELTKRYEEIVRGSLSECRRWLEEAEVRGEFTVLIAGSGQGVEPEGTHGGEETPCWEEWDIPEHVEAYQRQGMARMEAIKRVARERGVPKREIYRLVHRQTK</sequence>
<evidence type="ECO:0000256" key="6">
    <source>
        <dbReference type="HAMAP-Rule" id="MF_01877"/>
    </source>
</evidence>
<dbReference type="PANTHER" id="PTHR46111:SF1">
    <property type="entry name" value="RIBOSOMAL RNA SMALL SUBUNIT METHYLTRANSFERASE I"/>
    <property type="match status" value="1"/>
</dbReference>
<name>A0A1Y3PGL9_9BACI</name>
<evidence type="ECO:0000256" key="4">
    <source>
        <dbReference type="ARBA" id="ARBA00022679"/>
    </source>
</evidence>
<accession>A0A1Y3PGL9</accession>
<dbReference type="InterPro" id="IPR014777">
    <property type="entry name" value="4pyrrole_Mease_sub1"/>
</dbReference>
<dbReference type="HAMAP" id="MF_01877">
    <property type="entry name" value="16SrRNA_methyltr_I"/>
    <property type="match status" value="1"/>
</dbReference>
<dbReference type="FunFam" id="3.40.1010.10:FF:000002">
    <property type="entry name" value="Ribosomal RNA small subunit methyltransferase I"/>
    <property type="match status" value="1"/>
</dbReference>